<reference evidence="1" key="1">
    <citation type="submission" date="2020-10" db="EMBL/GenBank/DDBJ databases">
        <authorList>
            <person name="Gilroy R."/>
        </authorList>
    </citation>
    <scope>NUCLEOTIDE SEQUENCE</scope>
    <source>
        <strain evidence="1">ChiBcolR7-354</strain>
    </source>
</reference>
<dbReference type="AlphaFoldDB" id="A0A9D1CSU0"/>
<dbReference type="Pfam" id="PF04074">
    <property type="entry name" value="DUF386"/>
    <property type="match status" value="1"/>
</dbReference>
<dbReference type="Proteomes" id="UP000824262">
    <property type="component" value="Unassembled WGS sequence"/>
</dbReference>
<proteinExistence type="predicted"/>
<protein>
    <submittedName>
        <fullName evidence="1">YhcH/YjgK/YiaL family protein</fullName>
    </submittedName>
</protein>
<organism evidence="1 2">
    <name type="scientific">Candidatus Scatomorpha intestinavium</name>
    <dbReference type="NCBI Taxonomy" id="2840922"/>
    <lineage>
        <taxon>Bacteria</taxon>
        <taxon>Bacillati</taxon>
        <taxon>Bacillota</taxon>
        <taxon>Clostridia</taxon>
        <taxon>Eubacteriales</taxon>
        <taxon>Candidatus Scatomorpha</taxon>
    </lineage>
</organism>
<dbReference type="Gene3D" id="2.60.120.370">
    <property type="entry name" value="YhcH/YjgK/YiaL"/>
    <property type="match status" value="1"/>
</dbReference>
<dbReference type="SUPFAM" id="SSF51197">
    <property type="entry name" value="Clavaminate synthase-like"/>
    <property type="match status" value="1"/>
</dbReference>
<evidence type="ECO:0000313" key="2">
    <source>
        <dbReference type="Proteomes" id="UP000824262"/>
    </source>
</evidence>
<dbReference type="InterPro" id="IPR004375">
    <property type="entry name" value="NanQ/TabA/YiaL"/>
</dbReference>
<dbReference type="EMBL" id="DVGA01000041">
    <property type="protein sequence ID" value="HIQ78364.1"/>
    <property type="molecule type" value="Genomic_DNA"/>
</dbReference>
<accession>A0A9D1CSU0</accession>
<evidence type="ECO:0000313" key="1">
    <source>
        <dbReference type="EMBL" id="HIQ78364.1"/>
    </source>
</evidence>
<comment type="caution">
    <text evidence="1">The sequence shown here is derived from an EMBL/GenBank/DDBJ whole genome shotgun (WGS) entry which is preliminary data.</text>
</comment>
<dbReference type="GO" id="GO:0005829">
    <property type="term" value="C:cytosol"/>
    <property type="evidence" value="ECO:0007669"/>
    <property type="project" value="TreeGrafter"/>
</dbReference>
<sequence>MIVTNREHALDYLGLNQNLDTALQYISKTDLDGIEDGNHLIEGEEVRVKVQHMQTKPLDAAKLEAHNDFADIQMLLEGEESIGWCFRTEKLKETEAAPERDIYFYEGEFAKLDLKPGQFVIVFPDDVHAPGLATDEPSGIRKAVFKVKLG</sequence>
<dbReference type="PANTHER" id="PTHR34986">
    <property type="entry name" value="EVOLVED BETA-GALACTOSIDASE SUBUNIT BETA"/>
    <property type="match status" value="1"/>
</dbReference>
<dbReference type="InterPro" id="IPR037012">
    <property type="entry name" value="NanQ/TabA/YiaL_sf"/>
</dbReference>
<dbReference type="NCBIfam" id="TIGR00022">
    <property type="entry name" value="YhcH/YjgK/YiaL family protein"/>
    <property type="match status" value="1"/>
</dbReference>
<reference evidence="1" key="2">
    <citation type="journal article" date="2021" name="PeerJ">
        <title>Extensive microbial diversity within the chicken gut microbiome revealed by metagenomics and culture.</title>
        <authorList>
            <person name="Gilroy R."/>
            <person name="Ravi A."/>
            <person name="Getino M."/>
            <person name="Pursley I."/>
            <person name="Horton D.L."/>
            <person name="Alikhan N.F."/>
            <person name="Baker D."/>
            <person name="Gharbi K."/>
            <person name="Hall N."/>
            <person name="Watson M."/>
            <person name="Adriaenssens E.M."/>
            <person name="Foster-Nyarko E."/>
            <person name="Jarju S."/>
            <person name="Secka A."/>
            <person name="Antonio M."/>
            <person name="Oren A."/>
            <person name="Chaudhuri R.R."/>
            <person name="La Ragione R."/>
            <person name="Hildebrand F."/>
            <person name="Pallen M.J."/>
        </authorList>
    </citation>
    <scope>NUCLEOTIDE SEQUENCE</scope>
    <source>
        <strain evidence="1">ChiBcolR7-354</strain>
    </source>
</reference>
<gene>
    <name evidence="1" type="ORF">IAB77_03800</name>
</gene>
<dbReference type="PANTHER" id="PTHR34986:SF1">
    <property type="entry name" value="PROTEIN YIAL"/>
    <property type="match status" value="1"/>
</dbReference>
<name>A0A9D1CSU0_9FIRM</name>